<organism evidence="1 2">
    <name type="scientific">Chryseosolibacter indicus</name>
    <dbReference type="NCBI Taxonomy" id="2782351"/>
    <lineage>
        <taxon>Bacteria</taxon>
        <taxon>Pseudomonadati</taxon>
        <taxon>Bacteroidota</taxon>
        <taxon>Cytophagia</taxon>
        <taxon>Cytophagales</taxon>
        <taxon>Chryseotaleaceae</taxon>
        <taxon>Chryseosolibacter</taxon>
    </lineage>
</organism>
<dbReference type="Gene3D" id="1.10.3680.10">
    <property type="entry name" value="TerB-like"/>
    <property type="match status" value="1"/>
</dbReference>
<evidence type="ECO:0000313" key="2">
    <source>
        <dbReference type="Proteomes" id="UP000772618"/>
    </source>
</evidence>
<proteinExistence type="predicted"/>
<protein>
    <submittedName>
        <fullName evidence="1">TerB family tellurite resistance protein</fullName>
    </submittedName>
</protein>
<sequence>MNPNEKGWLKEYLEFRQELLKDIGTDSNHKQGHPEQSLYRIIQPTGLMYGQTVGNIENLQLENWNEKDKMKILLAESLISSSLLFNDKPVTTPDELSKVIFNTLKNIGNFYNNIFPEIATPSKTIFGKKRTPLEIAEKILDKRIEHTAEFEGNFWSHFFHNSLLFLDIFIFGQWIHTNADRIVADFFRYERDELRFSVVKVIAAAAHANKEVVYEEKKLVEFFIHSTNLPAEKRKEALRIFETGVRIEEINLPSENSWILRKYFLEMAILTIWADKKVEEGEMEFIEAFAKQLGFTDDDLENSLLAIEGFVLEHWKQLGHLQDKQDYDEVSEQFINRVARIAEKNKKTLFKEIQGSDNVMELLSKAKSDSLTVEEKEKARTDLIAILKTIPTFVIISLPQKFLTLPILLKILPKNIIPDAD</sequence>
<dbReference type="InterPro" id="IPR029024">
    <property type="entry name" value="TerB-like"/>
</dbReference>
<accession>A0ABS5VRY9</accession>
<comment type="caution">
    <text evidence="1">The sequence shown here is derived from an EMBL/GenBank/DDBJ whole genome shotgun (WGS) entry which is preliminary data.</text>
</comment>
<keyword evidence="2" id="KW-1185">Reference proteome</keyword>
<dbReference type="Proteomes" id="UP000772618">
    <property type="component" value="Unassembled WGS sequence"/>
</dbReference>
<dbReference type="RefSeq" id="WP_254154160.1">
    <property type="nucleotide sequence ID" value="NZ_JAHESD010000027.1"/>
</dbReference>
<reference evidence="1 2" key="1">
    <citation type="submission" date="2021-05" db="EMBL/GenBank/DDBJ databases">
        <title>A Polyphasic approach of four new species of the genus Ohtaekwangia: Ohtaekwangia histidinii sp. nov., Ohtaekwangia cretensis sp. nov., Ohtaekwangia indiensis sp. nov., Ohtaekwangia reichenbachii sp. nov. from diverse environment.</title>
        <authorList>
            <person name="Octaviana S."/>
        </authorList>
    </citation>
    <scope>NUCLEOTIDE SEQUENCE [LARGE SCALE GENOMIC DNA]</scope>
    <source>
        <strain evidence="1 2">PWU20</strain>
    </source>
</reference>
<gene>
    <name evidence="1" type="ORF">KK060_12980</name>
</gene>
<name>A0ABS5VRY9_9BACT</name>
<evidence type="ECO:0000313" key="1">
    <source>
        <dbReference type="EMBL" id="MBT1704200.1"/>
    </source>
</evidence>
<dbReference type="EMBL" id="JAHESD010000027">
    <property type="protein sequence ID" value="MBT1704200.1"/>
    <property type="molecule type" value="Genomic_DNA"/>
</dbReference>
<dbReference type="SUPFAM" id="SSF158682">
    <property type="entry name" value="TerB-like"/>
    <property type="match status" value="1"/>
</dbReference>